<name>F4PWK7_CACFS</name>
<dbReference type="KEGG" id="dfa:DFA_07495"/>
<sequence length="38" mass="4496">MIDQFQERIMMILQSKQRIQGIRAKMVIIQYKSKPTSG</sequence>
<gene>
    <name evidence="1" type="ORF">DFA_07495</name>
</gene>
<dbReference type="EMBL" id="GL883013">
    <property type="protein sequence ID" value="EGG20371.1"/>
    <property type="molecule type" value="Genomic_DNA"/>
</dbReference>
<dbReference type="Proteomes" id="UP000007797">
    <property type="component" value="Unassembled WGS sequence"/>
</dbReference>
<protein>
    <submittedName>
        <fullName evidence="1">Uncharacterized protein</fullName>
    </submittedName>
</protein>
<evidence type="ECO:0000313" key="2">
    <source>
        <dbReference type="Proteomes" id="UP000007797"/>
    </source>
</evidence>
<keyword evidence="2" id="KW-1185">Reference proteome</keyword>
<reference evidence="2" key="1">
    <citation type="journal article" date="2011" name="Genome Res.">
        <title>Phylogeny-wide analysis of social amoeba genomes highlights ancient origins for complex intercellular communication.</title>
        <authorList>
            <person name="Heidel A.J."/>
            <person name="Lawal H.M."/>
            <person name="Felder M."/>
            <person name="Schilde C."/>
            <person name="Helps N.R."/>
            <person name="Tunggal B."/>
            <person name="Rivero F."/>
            <person name="John U."/>
            <person name="Schleicher M."/>
            <person name="Eichinger L."/>
            <person name="Platzer M."/>
            <person name="Noegel A.A."/>
            <person name="Schaap P."/>
            <person name="Gloeckner G."/>
        </authorList>
    </citation>
    <scope>NUCLEOTIDE SEQUENCE [LARGE SCALE GENOMIC DNA]</scope>
    <source>
        <strain evidence="2">SH3</strain>
    </source>
</reference>
<organism evidence="1 2">
    <name type="scientific">Cavenderia fasciculata</name>
    <name type="common">Slime mold</name>
    <name type="synonym">Dictyostelium fasciculatum</name>
    <dbReference type="NCBI Taxonomy" id="261658"/>
    <lineage>
        <taxon>Eukaryota</taxon>
        <taxon>Amoebozoa</taxon>
        <taxon>Evosea</taxon>
        <taxon>Eumycetozoa</taxon>
        <taxon>Dictyostelia</taxon>
        <taxon>Acytosteliales</taxon>
        <taxon>Cavenderiaceae</taxon>
        <taxon>Cavenderia</taxon>
    </lineage>
</organism>
<accession>F4PWK7</accession>
<dbReference type="AlphaFoldDB" id="F4PWK7"/>
<dbReference type="RefSeq" id="XP_004367354.1">
    <property type="nucleotide sequence ID" value="XM_004367297.1"/>
</dbReference>
<evidence type="ECO:0000313" key="1">
    <source>
        <dbReference type="EMBL" id="EGG20371.1"/>
    </source>
</evidence>
<proteinExistence type="predicted"/>
<dbReference type="GeneID" id="14872168"/>